<keyword evidence="3" id="KW-1185">Reference proteome</keyword>
<evidence type="ECO:0000256" key="1">
    <source>
        <dbReference type="SAM" id="Phobius"/>
    </source>
</evidence>
<dbReference type="AlphaFoldDB" id="A0A9N8ZC56"/>
<keyword evidence="1" id="KW-1133">Transmembrane helix</keyword>
<accession>A0A9N8ZC56</accession>
<proteinExistence type="predicted"/>
<protein>
    <submittedName>
        <fullName evidence="2">7316_t:CDS:1</fullName>
    </submittedName>
</protein>
<keyword evidence="1" id="KW-0472">Membrane</keyword>
<sequence>MFEGHDIKAAHDKTVIAAVLIMMLVLALALVLVLTIILPVILLPRNGYGRDNMDKILNGTNNHHENNDDHDHEPNNYYEDMNNERDQTFLYTIEEIAPMAKRLHKSTPNIASRLSKEISDIELVNIIRRMEEYVRFLEIPNFSCSATAIITSLDRQLMSGKMIIFVADDTRLKASFLYNYEYRENAKLALAFNQKLDEEQSPNFIIQKMEKDSLNAQKRREIPNASVCKLTSNDILKAFITEIFSARAAERMIKWLHLISNGSIPDVLLHGTKYYQEDDEIDGIEPINPD</sequence>
<reference evidence="2" key="1">
    <citation type="submission" date="2021-06" db="EMBL/GenBank/DDBJ databases">
        <authorList>
            <person name="Kallberg Y."/>
            <person name="Tangrot J."/>
            <person name="Rosling A."/>
        </authorList>
    </citation>
    <scope>NUCLEOTIDE SEQUENCE</scope>
    <source>
        <strain evidence="2">87-6 pot B 2015</strain>
    </source>
</reference>
<comment type="caution">
    <text evidence="2">The sequence shown here is derived from an EMBL/GenBank/DDBJ whole genome shotgun (WGS) entry which is preliminary data.</text>
</comment>
<dbReference type="Proteomes" id="UP000789375">
    <property type="component" value="Unassembled WGS sequence"/>
</dbReference>
<evidence type="ECO:0000313" key="3">
    <source>
        <dbReference type="Proteomes" id="UP000789375"/>
    </source>
</evidence>
<dbReference type="EMBL" id="CAJVPP010000448">
    <property type="protein sequence ID" value="CAG8483634.1"/>
    <property type="molecule type" value="Genomic_DNA"/>
</dbReference>
<keyword evidence="1" id="KW-0812">Transmembrane</keyword>
<organism evidence="2 3">
    <name type="scientific">Funneliformis mosseae</name>
    <name type="common">Endomycorrhizal fungus</name>
    <name type="synonym">Glomus mosseae</name>
    <dbReference type="NCBI Taxonomy" id="27381"/>
    <lineage>
        <taxon>Eukaryota</taxon>
        <taxon>Fungi</taxon>
        <taxon>Fungi incertae sedis</taxon>
        <taxon>Mucoromycota</taxon>
        <taxon>Glomeromycotina</taxon>
        <taxon>Glomeromycetes</taxon>
        <taxon>Glomerales</taxon>
        <taxon>Glomeraceae</taxon>
        <taxon>Funneliformis</taxon>
    </lineage>
</organism>
<name>A0A9N8ZC56_FUNMO</name>
<gene>
    <name evidence="2" type="ORF">FMOSSE_LOCUS3157</name>
</gene>
<feature type="transmembrane region" description="Helical" evidence="1">
    <location>
        <begin position="15"/>
        <end position="43"/>
    </location>
</feature>
<evidence type="ECO:0000313" key="2">
    <source>
        <dbReference type="EMBL" id="CAG8483634.1"/>
    </source>
</evidence>